<dbReference type="STRING" id="906968.Trebr_1769"/>
<dbReference type="KEGG" id="tbe:Trebr_1769"/>
<keyword evidence="2 6" id="KW-0819">tRNA processing</keyword>
<keyword evidence="9" id="KW-1185">Reference proteome</keyword>
<dbReference type="InterPro" id="IPR011063">
    <property type="entry name" value="TilS/TtcA_N"/>
</dbReference>
<evidence type="ECO:0000256" key="1">
    <source>
        <dbReference type="ARBA" id="ARBA00022598"/>
    </source>
</evidence>
<accession>F4LQI2</accession>
<keyword evidence="3 6" id="KW-0547">Nucleotide-binding</keyword>
<dbReference type="HOGENOM" id="CLU_018869_0_1_12"/>
<reference evidence="9" key="1">
    <citation type="submission" date="2011-04" db="EMBL/GenBank/DDBJ databases">
        <title>The complete genome of Treponema brennaborense DSM 12168.</title>
        <authorList>
            <person name="Lucas S."/>
            <person name="Han J."/>
            <person name="Lapidus A."/>
            <person name="Bruce D."/>
            <person name="Goodwin L."/>
            <person name="Pitluck S."/>
            <person name="Peters L."/>
            <person name="Kyrpides N."/>
            <person name="Mavromatis K."/>
            <person name="Ivanova N."/>
            <person name="Mikhailova N."/>
            <person name="Pagani I."/>
            <person name="Teshima H."/>
            <person name="Detter J.C."/>
            <person name="Tapia R."/>
            <person name="Han C."/>
            <person name="Land M."/>
            <person name="Hauser L."/>
            <person name="Markowitz V."/>
            <person name="Cheng J.-F."/>
            <person name="Hugenholtz P."/>
            <person name="Woyke T."/>
            <person name="Wu D."/>
            <person name="Gronow S."/>
            <person name="Wellnitz S."/>
            <person name="Brambilla E."/>
            <person name="Klenk H.-P."/>
            <person name="Eisen J.A."/>
        </authorList>
    </citation>
    <scope>NUCLEOTIDE SEQUENCE [LARGE SCALE GENOMIC DNA]</scope>
    <source>
        <strain evidence="9">DSM 12168 / CIP 105900 / DD5/3</strain>
    </source>
</reference>
<dbReference type="CDD" id="cd01992">
    <property type="entry name" value="TilS_N"/>
    <property type="match status" value="1"/>
</dbReference>
<feature type="binding site" evidence="6">
    <location>
        <begin position="43"/>
        <end position="48"/>
    </location>
    <ligand>
        <name>ATP</name>
        <dbReference type="ChEBI" id="CHEBI:30616"/>
    </ligand>
</feature>
<keyword evidence="6" id="KW-0963">Cytoplasm</keyword>
<dbReference type="EC" id="6.3.4.19" evidence="6"/>
<dbReference type="InterPro" id="IPR012795">
    <property type="entry name" value="tRNA_Ile_lys_synt_N"/>
</dbReference>
<keyword evidence="1 6" id="KW-0436">Ligase</keyword>
<gene>
    <name evidence="6" type="primary">tilS</name>
    <name evidence="8" type="ordered locus">Trebr_1769</name>
</gene>
<evidence type="ECO:0000256" key="2">
    <source>
        <dbReference type="ARBA" id="ARBA00022694"/>
    </source>
</evidence>
<sequence>MNTSETDEFAVFFERRVMDGFSRAGYPCAELFRPGSIVAFGVSGGADSMALLCASVRIRESLYSASCTPGENDTASARFRVITVDHNIRPPEESGGDAAFVRNFCETLPSTDCRVAVFERGAVERLARERRRGLEEAARSLRYGIFESDARQTGAAVICLAHNRNDQLETLLLRFLQGSSAASGIPRCREPFVRPLLDIGRADILRYLEILAVPHRTDATNFDNRYLRNKCRNELVPVLNSLVPGWDTAVLSGAEKAAEDAVFIDAAADSCSWRSDGDSLCMDARTFRLQAAAIKRRLIYRAFDVLETETRIPYAFVRRICRAGGGEHRFSVSAGGITVDSDGVVLCLRKTEKDRTAEEIGFYAVITAAGAYEFPFGTVAVSKETPPPEESAAYSGGRSVFVELPVVVRSAAPADCAYTGGGIRKSVSKICAEAGVPAAQRGNVPVIESYGARSVIPWTAGGGFVFHCEKSFSPSGEKNTFRIEIISEN</sequence>
<evidence type="ECO:0000256" key="3">
    <source>
        <dbReference type="ARBA" id="ARBA00022741"/>
    </source>
</evidence>
<dbReference type="GO" id="GO:0006400">
    <property type="term" value="P:tRNA modification"/>
    <property type="evidence" value="ECO:0007669"/>
    <property type="project" value="UniProtKB-UniRule"/>
</dbReference>
<organism evidence="8 9">
    <name type="scientific">Treponema brennaborense (strain DSM 12168 / CIP 105900 / DD5/3)</name>
    <dbReference type="NCBI Taxonomy" id="906968"/>
    <lineage>
        <taxon>Bacteria</taxon>
        <taxon>Pseudomonadati</taxon>
        <taxon>Spirochaetota</taxon>
        <taxon>Spirochaetia</taxon>
        <taxon>Spirochaetales</taxon>
        <taxon>Treponemataceae</taxon>
        <taxon>Treponema</taxon>
    </lineage>
</organism>
<comment type="catalytic activity">
    <reaction evidence="5 6">
        <text>cytidine(34) in tRNA(Ile2) + L-lysine + ATP = lysidine(34) in tRNA(Ile2) + AMP + diphosphate + H(+)</text>
        <dbReference type="Rhea" id="RHEA:43744"/>
        <dbReference type="Rhea" id="RHEA-COMP:10625"/>
        <dbReference type="Rhea" id="RHEA-COMP:10670"/>
        <dbReference type="ChEBI" id="CHEBI:15378"/>
        <dbReference type="ChEBI" id="CHEBI:30616"/>
        <dbReference type="ChEBI" id="CHEBI:32551"/>
        <dbReference type="ChEBI" id="CHEBI:33019"/>
        <dbReference type="ChEBI" id="CHEBI:82748"/>
        <dbReference type="ChEBI" id="CHEBI:83665"/>
        <dbReference type="ChEBI" id="CHEBI:456215"/>
        <dbReference type="EC" id="6.3.4.19"/>
    </reaction>
</comment>
<comment type="subcellular location">
    <subcellularLocation>
        <location evidence="6">Cytoplasm</location>
    </subcellularLocation>
</comment>
<dbReference type="eggNOG" id="COG0037">
    <property type="taxonomic scope" value="Bacteria"/>
</dbReference>
<dbReference type="InterPro" id="IPR012094">
    <property type="entry name" value="tRNA_Ile_lys_synt"/>
</dbReference>
<dbReference type="EMBL" id="CP002696">
    <property type="protein sequence ID" value="AEE17191.1"/>
    <property type="molecule type" value="Genomic_DNA"/>
</dbReference>
<dbReference type="GO" id="GO:0032267">
    <property type="term" value="F:tRNA(Ile)-lysidine synthase activity"/>
    <property type="evidence" value="ECO:0007669"/>
    <property type="project" value="UniProtKB-EC"/>
</dbReference>
<protein>
    <recommendedName>
        <fullName evidence="6">tRNA(Ile)-lysidine synthase</fullName>
        <ecNumber evidence="6">6.3.4.19</ecNumber>
    </recommendedName>
    <alternativeName>
        <fullName evidence="6">tRNA(Ile)-2-lysyl-cytidine synthase</fullName>
    </alternativeName>
    <alternativeName>
        <fullName evidence="6">tRNA(Ile)-lysidine synthetase</fullName>
    </alternativeName>
</protein>
<dbReference type="PANTHER" id="PTHR43033">
    <property type="entry name" value="TRNA(ILE)-LYSIDINE SYNTHASE-RELATED"/>
    <property type="match status" value="1"/>
</dbReference>
<evidence type="ECO:0000256" key="5">
    <source>
        <dbReference type="ARBA" id="ARBA00048539"/>
    </source>
</evidence>
<dbReference type="Gene3D" id="3.40.50.620">
    <property type="entry name" value="HUPs"/>
    <property type="match status" value="1"/>
</dbReference>
<evidence type="ECO:0000256" key="4">
    <source>
        <dbReference type="ARBA" id="ARBA00022840"/>
    </source>
</evidence>
<evidence type="ECO:0000256" key="6">
    <source>
        <dbReference type="HAMAP-Rule" id="MF_01161"/>
    </source>
</evidence>
<proteinExistence type="inferred from homology"/>
<dbReference type="RefSeq" id="WP_013758896.1">
    <property type="nucleotide sequence ID" value="NC_015500.1"/>
</dbReference>
<dbReference type="SUPFAM" id="SSF56037">
    <property type="entry name" value="PheT/TilS domain"/>
    <property type="match status" value="1"/>
</dbReference>
<dbReference type="AlphaFoldDB" id="F4LQI2"/>
<dbReference type="Proteomes" id="UP000006546">
    <property type="component" value="Chromosome"/>
</dbReference>
<dbReference type="GO" id="GO:0005524">
    <property type="term" value="F:ATP binding"/>
    <property type="evidence" value="ECO:0007669"/>
    <property type="project" value="UniProtKB-UniRule"/>
</dbReference>
<comment type="function">
    <text evidence="6">Ligates lysine onto the cytidine present at position 34 of the AUA codon-specific tRNA(Ile) that contains the anticodon CAU, in an ATP-dependent manner. Cytidine is converted to lysidine, thus changing the amino acid specificity of the tRNA from methionine to isoleucine.</text>
</comment>
<dbReference type="SUPFAM" id="SSF52402">
    <property type="entry name" value="Adenine nucleotide alpha hydrolases-like"/>
    <property type="match status" value="1"/>
</dbReference>
<evidence type="ECO:0000313" key="9">
    <source>
        <dbReference type="Proteomes" id="UP000006546"/>
    </source>
</evidence>
<dbReference type="Pfam" id="PF01171">
    <property type="entry name" value="ATP_bind_3"/>
    <property type="match status" value="1"/>
</dbReference>
<comment type="domain">
    <text evidence="6">The N-terminal region contains the highly conserved SGGXDS motif, predicted to be a P-loop motif involved in ATP binding.</text>
</comment>
<dbReference type="PANTHER" id="PTHR43033:SF1">
    <property type="entry name" value="TRNA(ILE)-LYSIDINE SYNTHASE-RELATED"/>
    <property type="match status" value="1"/>
</dbReference>
<comment type="similarity">
    <text evidence="6">Belongs to the tRNA(Ile)-lysidine synthase family.</text>
</comment>
<keyword evidence="4 6" id="KW-0067">ATP-binding</keyword>
<dbReference type="NCBIfam" id="TIGR02432">
    <property type="entry name" value="lysidine_TilS_N"/>
    <property type="match status" value="1"/>
</dbReference>
<name>F4LQI2_TREBD</name>
<evidence type="ECO:0000259" key="7">
    <source>
        <dbReference type="Pfam" id="PF01171"/>
    </source>
</evidence>
<dbReference type="GO" id="GO:0005737">
    <property type="term" value="C:cytoplasm"/>
    <property type="evidence" value="ECO:0007669"/>
    <property type="project" value="UniProtKB-SubCell"/>
</dbReference>
<dbReference type="InterPro" id="IPR014729">
    <property type="entry name" value="Rossmann-like_a/b/a_fold"/>
</dbReference>
<dbReference type="OrthoDB" id="9807403at2"/>
<evidence type="ECO:0000313" key="8">
    <source>
        <dbReference type="EMBL" id="AEE17191.1"/>
    </source>
</evidence>
<dbReference type="HAMAP" id="MF_01161">
    <property type="entry name" value="tRNA_Ile_lys_synt"/>
    <property type="match status" value="1"/>
</dbReference>
<feature type="domain" description="tRNA(Ile)-lysidine/2-thiocytidine synthase N-terminal" evidence="7">
    <location>
        <begin position="39"/>
        <end position="234"/>
    </location>
</feature>